<sequence length="654" mass="74254">MSIKSKLIISYVLLIVFSVGILGFLIGNKSHSAVFREVTEKSKGTVELIHNMVSVRNDLLSEKVWTDLHYIEELLNNLGEIRIENKEQIQLGNYKLPALYAGNTNLTLDTTLSNSIKESIGAIYSVFLLHNNELIRVSTNLKINGKRAIGTSIASNYHDQCNSIQYNIYKKIINNETYYGSHLVGDDWLITGYKPLLDKNKKVIGAIALGYKGINSYLEKTLNNIKIGKTGYVYIMNSKGDVLVHPKIKGENLSSFDFSQKIFKTKNGIIEYEFQGVYKMAAYKYFKPWDLYIIATANYDDLKSSSIAILKTTLFIGILVSLICVIVSLFVANTLVKPINKLKDYMETVSKGDLTVYSDIKSKDEIGILSDSFNHMLNENKRLLQKIISHDHIKTEFFSNISHELKTPINMILSTTQLFSFYAKNENAVITGKKLTHHINIIHQNCYRLLRLVNNLIDITKIDSGYMKLNLKNKNLIEVVENITLSTVEYVESKGRSLIFDTDIEEKFMAFDEEKIERIMLNLISNAVKFTHKGDTIQVNIYDKKDKIQICVKDTGIGIPKDKIGKIFERFKQVDPLLSRSHEGSGIGLSLVKSLVEMHDGNISAKSIYGKGTEFIVTLPVKFVPEEKNTTQKDDFSKRTNVEKIKIEFSDIYS</sequence>
<keyword evidence="2" id="KW-0808">Transferase</keyword>
<dbReference type="PANTHER" id="PTHR43547:SF2">
    <property type="entry name" value="HYBRID SIGNAL TRANSDUCTION HISTIDINE KINASE C"/>
    <property type="match status" value="1"/>
</dbReference>
<keyword evidence="1" id="KW-0597">Phosphoprotein</keyword>
<keyword evidence="3" id="KW-0812">Transmembrane</keyword>
<evidence type="ECO:0000259" key="5">
    <source>
        <dbReference type="PROSITE" id="PS50885"/>
    </source>
</evidence>
<keyword evidence="7" id="KW-1185">Reference proteome</keyword>
<feature type="transmembrane region" description="Helical" evidence="3">
    <location>
        <begin position="314"/>
        <end position="336"/>
    </location>
</feature>
<feature type="domain" description="HAMP" evidence="5">
    <location>
        <begin position="333"/>
        <end position="385"/>
    </location>
</feature>
<protein>
    <submittedName>
        <fullName evidence="6">Cache 3/Cache 2 fusion domain-containing protein</fullName>
    </submittedName>
</protein>
<dbReference type="EMBL" id="CP078093">
    <property type="protein sequence ID" value="QXM07122.1"/>
    <property type="molecule type" value="Genomic_DNA"/>
</dbReference>
<dbReference type="InterPro" id="IPR003661">
    <property type="entry name" value="HisK_dim/P_dom"/>
</dbReference>
<evidence type="ECO:0000256" key="3">
    <source>
        <dbReference type="SAM" id="Phobius"/>
    </source>
</evidence>
<name>A0ABX8RDH9_9CLOT</name>
<keyword evidence="3" id="KW-1133">Transmembrane helix</keyword>
<proteinExistence type="predicted"/>
<feature type="transmembrane region" description="Helical" evidence="3">
    <location>
        <begin position="7"/>
        <end position="26"/>
    </location>
</feature>
<reference evidence="6" key="1">
    <citation type="submission" date="2021-07" db="EMBL/GenBank/DDBJ databases">
        <title>Complete genome sequence of Crassaminicella sp. 143-21, isolated from a deep-sea hydrothermal vent.</title>
        <authorList>
            <person name="Li X."/>
        </authorList>
    </citation>
    <scope>NUCLEOTIDE SEQUENCE</scope>
    <source>
        <strain evidence="6">143-21</strain>
    </source>
</reference>
<dbReference type="Pfam" id="PF02518">
    <property type="entry name" value="HATPase_c"/>
    <property type="match status" value="1"/>
</dbReference>
<dbReference type="InterPro" id="IPR005467">
    <property type="entry name" value="His_kinase_dom"/>
</dbReference>
<dbReference type="Pfam" id="PF00672">
    <property type="entry name" value="HAMP"/>
    <property type="match status" value="1"/>
</dbReference>
<gene>
    <name evidence="6" type="ORF">KVH43_05300</name>
</gene>
<evidence type="ECO:0000256" key="1">
    <source>
        <dbReference type="ARBA" id="ARBA00022553"/>
    </source>
</evidence>
<evidence type="ECO:0000313" key="7">
    <source>
        <dbReference type="Proteomes" id="UP000886818"/>
    </source>
</evidence>
<organism evidence="6 7">
    <name type="scientific">Crassaminicella indica</name>
    <dbReference type="NCBI Taxonomy" id="2855394"/>
    <lineage>
        <taxon>Bacteria</taxon>
        <taxon>Bacillati</taxon>
        <taxon>Bacillota</taxon>
        <taxon>Clostridia</taxon>
        <taxon>Eubacteriales</taxon>
        <taxon>Clostridiaceae</taxon>
        <taxon>Crassaminicella</taxon>
    </lineage>
</organism>
<dbReference type="Pfam" id="PF17201">
    <property type="entry name" value="Cache_3-Cache_2"/>
    <property type="match status" value="1"/>
</dbReference>
<dbReference type="PROSITE" id="PS50885">
    <property type="entry name" value="HAMP"/>
    <property type="match status" value="1"/>
</dbReference>
<dbReference type="Proteomes" id="UP000886818">
    <property type="component" value="Chromosome"/>
</dbReference>
<dbReference type="RefSeq" id="WP_218283808.1">
    <property type="nucleotide sequence ID" value="NZ_CP078093.1"/>
</dbReference>
<dbReference type="SMART" id="SM00388">
    <property type="entry name" value="HisKA"/>
    <property type="match status" value="1"/>
</dbReference>
<dbReference type="CDD" id="cd00082">
    <property type="entry name" value="HisKA"/>
    <property type="match status" value="1"/>
</dbReference>
<dbReference type="InterPro" id="IPR033462">
    <property type="entry name" value="Cache_3-Cache_2"/>
</dbReference>
<evidence type="ECO:0000259" key="4">
    <source>
        <dbReference type="PROSITE" id="PS50109"/>
    </source>
</evidence>
<dbReference type="PROSITE" id="PS50109">
    <property type="entry name" value="HIS_KIN"/>
    <property type="match status" value="1"/>
</dbReference>
<dbReference type="CDD" id="cd16922">
    <property type="entry name" value="HATPase_EvgS-ArcB-TorS-like"/>
    <property type="match status" value="1"/>
</dbReference>
<dbReference type="InterPro" id="IPR003660">
    <property type="entry name" value="HAMP_dom"/>
</dbReference>
<dbReference type="SMART" id="SM00304">
    <property type="entry name" value="HAMP"/>
    <property type="match status" value="1"/>
</dbReference>
<feature type="domain" description="Histidine kinase" evidence="4">
    <location>
        <begin position="400"/>
        <end position="623"/>
    </location>
</feature>
<dbReference type="Pfam" id="PF00512">
    <property type="entry name" value="HisKA"/>
    <property type="match status" value="1"/>
</dbReference>
<keyword evidence="2" id="KW-0418">Kinase</keyword>
<keyword evidence="3" id="KW-0472">Membrane</keyword>
<dbReference type="PANTHER" id="PTHR43547">
    <property type="entry name" value="TWO-COMPONENT HISTIDINE KINASE"/>
    <property type="match status" value="1"/>
</dbReference>
<evidence type="ECO:0000313" key="6">
    <source>
        <dbReference type="EMBL" id="QXM07122.1"/>
    </source>
</evidence>
<dbReference type="CDD" id="cd06225">
    <property type="entry name" value="HAMP"/>
    <property type="match status" value="1"/>
</dbReference>
<dbReference type="SMART" id="SM00387">
    <property type="entry name" value="HATPase_c"/>
    <property type="match status" value="1"/>
</dbReference>
<accession>A0ABX8RDH9</accession>
<evidence type="ECO:0000256" key="2">
    <source>
        <dbReference type="ARBA" id="ARBA00022777"/>
    </source>
</evidence>
<dbReference type="CDD" id="cd12912">
    <property type="entry name" value="PDC2_MCP_like"/>
    <property type="match status" value="1"/>
</dbReference>
<dbReference type="InterPro" id="IPR003594">
    <property type="entry name" value="HATPase_dom"/>
</dbReference>